<dbReference type="GeneTree" id="ENSGT00390000016774"/>
<evidence type="ECO:0000313" key="8">
    <source>
        <dbReference type="Proteomes" id="UP000314987"/>
    </source>
</evidence>
<reference evidence="7" key="3">
    <citation type="submission" date="2025-09" db="UniProtKB">
        <authorList>
            <consortium name="Ensembl"/>
        </authorList>
    </citation>
    <scope>IDENTIFICATION</scope>
</reference>
<dbReference type="AlphaFoldDB" id="A0A4X2K382"/>
<feature type="region of interest" description="Disordered" evidence="6">
    <location>
        <begin position="116"/>
        <end position="141"/>
    </location>
</feature>
<dbReference type="Ensembl" id="ENSVURT00010004142.1">
    <property type="protein sequence ID" value="ENSVURP00010003657.1"/>
    <property type="gene ID" value="ENSVURG00010002916.1"/>
</dbReference>
<name>A0A4X2K382_VOMUR</name>
<feature type="compositionally biased region" description="Pro residues" evidence="6">
    <location>
        <begin position="37"/>
        <end position="48"/>
    </location>
</feature>
<dbReference type="InterPro" id="IPR023262">
    <property type="entry name" value="AROS"/>
</dbReference>
<evidence type="ECO:0000256" key="1">
    <source>
        <dbReference type="ARBA" id="ARBA00004604"/>
    </source>
</evidence>
<evidence type="ECO:0000256" key="6">
    <source>
        <dbReference type="SAM" id="MobiDB-lite"/>
    </source>
</evidence>
<organism evidence="7 8">
    <name type="scientific">Vombatus ursinus</name>
    <name type="common">Common wombat</name>
    <dbReference type="NCBI Taxonomy" id="29139"/>
    <lineage>
        <taxon>Eukaryota</taxon>
        <taxon>Metazoa</taxon>
        <taxon>Chordata</taxon>
        <taxon>Craniata</taxon>
        <taxon>Vertebrata</taxon>
        <taxon>Euteleostomi</taxon>
        <taxon>Mammalia</taxon>
        <taxon>Metatheria</taxon>
        <taxon>Diprotodontia</taxon>
        <taxon>Vombatidae</taxon>
        <taxon>Vombatus</taxon>
    </lineage>
</organism>
<feature type="region of interest" description="Disordered" evidence="6">
    <location>
        <begin position="33"/>
        <end position="64"/>
    </location>
</feature>
<protein>
    <recommendedName>
        <fullName evidence="3">Active regulator of SIRT1</fullName>
    </recommendedName>
    <alternativeName>
        <fullName evidence="5">40S ribosomal protein S19-binding protein 1</fullName>
    </alternativeName>
</protein>
<keyword evidence="4" id="KW-0539">Nucleus</keyword>
<comment type="similarity">
    <text evidence="2">Belongs to the AROS family.</text>
</comment>
<evidence type="ECO:0000313" key="7">
    <source>
        <dbReference type="Ensembl" id="ENSVURP00010003657.1"/>
    </source>
</evidence>
<evidence type="ECO:0000256" key="5">
    <source>
        <dbReference type="ARBA" id="ARBA00032748"/>
    </source>
</evidence>
<comment type="subcellular location">
    <subcellularLocation>
        <location evidence="1">Nucleus</location>
        <location evidence="1">Nucleolus</location>
    </subcellularLocation>
</comment>
<dbReference type="Pfam" id="PF15684">
    <property type="entry name" value="AROS"/>
    <property type="match status" value="1"/>
</dbReference>
<sequence>MPSLPECLARRARGQLGREAAPSSSYLELRRVTRCVPGPPPPGPPQPGGWPQRRGLQGGVAPGARARSCREVGCAFTCRTEEFKKRQAQDHLQENLRFMKRTRVTADPKVTTKVLLQNRGRKARDRPATKPVKEKPQGTVFTEEDFRKFQEEYFGSSGTK</sequence>
<dbReference type="GO" id="GO:0005730">
    <property type="term" value="C:nucleolus"/>
    <property type="evidence" value="ECO:0007669"/>
    <property type="project" value="UniProtKB-SubCell"/>
</dbReference>
<evidence type="ECO:0000256" key="2">
    <source>
        <dbReference type="ARBA" id="ARBA00007318"/>
    </source>
</evidence>
<dbReference type="PANTHER" id="PTHR31454">
    <property type="entry name" value="ACTIVE REGULATOR OF SIRT1"/>
    <property type="match status" value="1"/>
</dbReference>
<reference evidence="8" key="1">
    <citation type="submission" date="2018-12" db="EMBL/GenBank/DDBJ databases">
        <authorList>
            <person name="Yazar S."/>
        </authorList>
    </citation>
    <scope>NUCLEOTIDE SEQUENCE [LARGE SCALE GENOMIC DNA]</scope>
</reference>
<dbReference type="GO" id="GO:0019899">
    <property type="term" value="F:enzyme binding"/>
    <property type="evidence" value="ECO:0007669"/>
    <property type="project" value="TreeGrafter"/>
</dbReference>
<dbReference type="PANTHER" id="PTHR31454:SF2">
    <property type="entry name" value="ACTIVE REGULATOR OF SIRT1"/>
    <property type="match status" value="1"/>
</dbReference>
<gene>
    <name evidence="7" type="primary">RPS19BP1</name>
</gene>
<keyword evidence="8" id="KW-1185">Reference proteome</keyword>
<accession>A0A4X2K382</accession>
<reference evidence="7" key="2">
    <citation type="submission" date="2025-08" db="UniProtKB">
        <authorList>
            <consortium name="Ensembl"/>
        </authorList>
    </citation>
    <scope>IDENTIFICATION</scope>
</reference>
<feature type="compositionally biased region" description="Basic and acidic residues" evidence="6">
    <location>
        <begin position="125"/>
        <end position="136"/>
    </location>
</feature>
<evidence type="ECO:0000256" key="3">
    <source>
        <dbReference type="ARBA" id="ARBA00016855"/>
    </source>
</evidence>
<dbReference type="PRINTS" id="PR02029">
    <property type="entry name" value="ACTREGSIRT1"/>
</dbReference>
<dbReference type="STRING" id="29139.ENSVURP00010003657"/>
<evidence type="ECO:0000256" key="4">
    <source>
        <dbReference type="ARBA" id="ARBA00023242"/>
    </source>
</evidence>
<dbReference type="Proteomes" id="UP000314987">
    <property type="component" value="Unassembled WGS sequence"/>
</dbReference>
<proteinExistence type="inferred from homology"/>